<reference evidence="2" key="1">
    <citation type="journal article" date="2023" name="IScience">
        <title>Live-bearing cockroach genome reveals convergent evolutionary mechanisms linked to viviparity in insects and beyond.</title>
        <authorList>
            <person name="Fouks B."/>
            <person name="Harrison M.C."/>
            <person name="Mikhailova A.A."/>
            <person name="Marchal E."/>
            <person name="English S."/>
            <person name="Carruthers M."/>
            <person name="Jennings E.C."/>
            <person name="Chiamaka E.L."/>
            <person name="Frigard R.A."/>
            <person name="Pippel M."/>
            <person name="Attardo G.M."/>
            <person name="Benoit J.B."/>
            <person name="Bornberg-Bauer E."/>
            <person name="Tobe S.S."/>
        </authorList>
    </citation>
    <scope>NUCLEOTIDE SEQUENCE</scope>
    <source>
        <strain evidence="2">Stay&amp;Tobe</strain>
    </source>
</reference>
<dbReference type="SMART" id="SM00587">
    <property type="entry name" value="CHK"/>
    <property type="match status" value="1"/>
</dbReference>
<evidence type="ECO:0000259" key="1">
    <source>
        <dbReference type="SMART" id="SM00587"/>
    </source>
</evidence>
<proteinExistence type="predicted"/>
<dbReference type="AlphaFoldDB" id="A0AAD8E6A9"/>
<accession>A0AAD8E6A9</accession>
<protein>
    <recommendedName>
        <fullName evidence="1">CHK kinase-like domain-containing protein</fullName>
    </recommendedName>
</protein>
<sequence length="359" mass="41734">MDRRHFEYFTFYELIYFIFTKSVNLLQVTEKANLFQREIDVFACANNKIANILEGCGHGRYQPYGPKCSYTHSGPPASLIIMEDLKESGFRLAKYSEGLDINHCLLAVNALAIHHAGSVALFAKDPKKIEPFKKSIYTEEMKRNVKKLHEPTLRRIAFEAQTWPECQGQIADKIQELTLFYSFERLLNSVNTDDTDFNVLAHEDLCLDNLMFRYSDNNQKPADVRFVDFQLSHWTSPVLDLSYLINANASVDIVLQPEIILEEYYKTLRETLRALGCSHLCPSNVYLYDQYDKKCIFGIILGLVVRGHMLKDRTKTDKAPRDFRRVTSSHFSDSFRNDLKKMLPYYFKKGWLNNTRKSI</sequence>
<organism evidence="2 3">
    <name type="scientific">Diploptera punctata</name>
    <name type="common">Pacific beetle cockroach</name>
    <dbReference type="NCBI Taxonomy" id="6984"/>
    <lineage>
        <taxon>Eukaryota</taxon>
        <taxon>Metazoa</taxon>
        <taxon>Ecdysozoa</taxon>
        <taxon>Arthropoda</taxon>
        <taxon>Hexapoda</taxon>
        <taxon>Insecta</taxon>
        <taxon>Pterygota</taxon>
        <taxon>Neoptera</taxon>
        <taxon>Polyneoptera</taxon>
        <taxon>Dictyoptera</taxon>
        <taxon>Blattodea</taxon>
        <taxon>Blaberoidea</taxon>
        <taxon>Blaberidae</taxon>
        <taxon>Diplopterinae</taxon>
        <taxon>Diploptera</taxon>
    </lineage>
</organism>
<dbReference type="SUPFAM" id="SSF56112">
    <property type="entry name" value="Protein kinase-like (PK-like)"/>
    <property type="match status" value="1"/>
</dbReference>
<dbReference type="InterPro" id="IPR011009">
    <property type="entry name" value="Kinase-like_dom_sf"/>
</dbReference>
<dbReference type="Gene3D" id="3.90.1200.10">
    <property type="match status" value="1"/>
</dbReference>
<dbReference type="EMBL" id="JASPKZ010008856">
    <property type="protein sequence ID" value="KAJ9578890.1"/>
    <property type="molecule type" value="Genomic_DNA"/>
</dbReference>
<name>A0AAD8E6A9_DIPPU</name>
<dbReference type="InterPro" id="IPR004119">
    <property type="entry name" value="EcKL"/>
</dbReference>
<dbReference type="Proteomes" id="UP001233999">
    <property type="component" value="Unassembled WGS sequence"/>
</dbReference>
<reference evidence="2" key="2">
    <citation type="submission" date="2023-05" db="EMBL/GenBank/DDBJ databases">
        <authorList>
            <person name="Fouks B."/>
        </authorList>
    </citation>
    <scope>NUCLEOTIDE SEQUENCE</scope>
    <source>
        <strain evidence="2">Stay&amp;Tobe</strain>
        <tissue evidence="2">Testes</tissue>
    </source>
</reference>
<keyword evidence="3" id="KW-1185">Reference proteome</keyword>
<dbReference type="PANTHER" id="PTHR11012">
    <property type="entry name" value="PROTEIN KINASE-LIKE DOMAIN-CONTAINING"/>
    <property type="match status" value="1"/>
</dbReference>
<comment type="caution">
    <text evidence="2">The sequence shown here is derived from an EMBL/GenBank/DDBJ whole genome shotgun (WGS) entry which is preliminary data.</text>
</comment>
<dbReference type="Pfam" id="PF02958">
    <property type="entry name" value="EcKL"/>
    <property type="match status" value="1"/>
</dbReference>
<gene>
    <name evidence="2" type="ORF">L9F63_004904</name>
</gene>
<feature type="domain" description="CHK kinase-like" evidence="1">
    <location>
        <begin position="80"/>
        <end position="274"/>
    </location>
</feature>
<dbReference type="PANTHER" id="PTHR11012:SF56">
    <property type="entry name" value="CHK KINASE-LIKE DOMAIN-CONTAINING PROTEIN-RELATED"/>
    <property type="match status" value="1"/>
</dbReference>
<evidence type="ECO:0000313" key="3">
    <source>
        <dbReference type="Proteomes" id="UP001233999"/>
    </source>
</evidence>
<dbReference type="InterPro" id="IPR015897">
    <property type="entry name" value="CHK_kinase-like"/>
</dbReference>
<evidence type="ECO:0000313" key="2">
    <source>
        <dbReference type="EMBL" id="KAJ9578890.1"/>
    </source>
</evidence>